<dbReference type="EMBL" id="HQ291130">
    <property type="protein sequence ID" value="ADO19151.1"/>
    <property type="molecule type" value="Genomic_DNA"/>
</dbReference>
<proteinExistence type="predicted"/>
<dbReference type="GO" id="GO:0008168">
    <property type="term" value="F:methyltransferase activity"/>
    <property type="evidence" value="ECO:0007669"/>
    <property type="project" value="UniProtKB-KW"/>
</dbReference>
<keyword evidence="1" id="KW-0808">Transferase</keyword>
<accession>E7DPZ3</accession>
<evidence type="ECO:0000313" key="1">
    <source>
        <dbReference type="EMBL" id="ADO19151.1"/>
    </source>
</evidence>
<reference evidence="1" key="1">
    <citation type="journal article" date="2011" name="Acta Physiol. Plant.">
        <title>An investigation on the genetic background of Nostoc flagelliforme by similarity analysis of its partial genomic DNA and phylogenetic comparison of deduced related species.</title>
        <authorList>
            <person name="Gao X."/>
            <person name="Liu K."/>
            <person name="Qiu B.S."/>
        </authorList>
    </citation>
    <scope>NUCLEOTIDE SEQUENCE</scope>
    <source>
        <strain evidence="1">Sunitezuoqi</strain>
    </source>
</reference>
<name>E7DPZ3_9NOSO</name>
<dbReference type="GO" id="GO:0032259">
    <property type="term" value="P:methylation"/>
    <property type="evidence" value="ECO:0007669"/>
    <property type="project" value="UniProtKB-KW"/>
</dbReference>
<sequence>MGAAGFESVRSHDVWWINQVTSGVKPIGTENIRRYTPTSIDNDLEGLGSPAFGIRA</sequence>
<organism evidence="1">
    <name type="scientific">Nostoc flagelliforme str. Sunitezuoqi</name>
    <dbReference type="NCBI Taxonomy" id="676037"/>
    <lineage>
        <taxon>Bacteria</taxon>
        <taxon>Bacillati</taxon>
        <taxon>Cyanobacteriota</taxon>
        <taxon>Cyanophyceae</taxon>
        <taxon>Nostocales</taxon>
        <taxon>Nostocaceae</taxon>
        <taxon>Nostoc</taxon>
    </lineage>
</organism>
<protein>
    <submittedName>
        <fullName evidence="1">Methyltransferase</fullName>
    </submittedName>
</protein>
<gene>
    <name evidence="1" type="ORF">Nfla_5801</name>
</gene>
<dbReference type="AlphaFoldDB" id="E7DPZ3"/>
<keyword evidence="1" id="KW-0489">Methyltransferase</keyword>